<dbReference type="PANTHER" id="PTHR33540">
    <property type="entry name" value="TRNA THREONYLCARBAMOYLADENOSINE BIOSYNTHESIS PROTEIN TSAE"/>
    <property type="match status" value="1"/>
</dbReference>
<gene>
    <name evidence="11" type="ORF">DN745_06430</name>
</gene>
<organism evidence="11 12">
    <name type="scientific">Bradymonas sediminis</name>
    <dbReference type="NCBI Taxonomy" id="1548548"/>
    <lineage>
        <taxon>Bacteria</taxon>
        <taxon>Deltaproteobacteria</taxon>
        <taxon>Bradymonadales</taxon>
        <taxon>Bradymonadaceae</taxon>
        <taxon>Bradymonas</taxon>
    </lineage>
</organism>
<dbReference type="GO" id="GO:0005737">
    <property type="term" value="C:cytoplasm"/>
    <property type="evidence" value="ECO:0007669"/>
    <property type="project" value="UniProtKB-SubCell"/>
</dbReference>
<evidence type="ECO:0000313" key="12">
    <source>
        <dbReference type="Proteomes" id="UP000249799"/>
    </source>
</evidence>
<dbReference type="GO" id="GO:0005524">
    <property type="term" value="F:ATP binding"/>
    <property type="evidence" value="ECO:0007669"/>
    <property type="project" value="UniProtKB-KW"/>
</dbReference>
<keyword evidence="9" id="KW-0460">Magnesium</keyword>
<dbReference type="GO" id="GO:0016740">
    <property type="term" value="F:transferase activity"/>
    <property type="evidence" value="ECO:0007669"/>
    <property type="project" value="UniProtKB-KW"/>
</dbReference>
<name>A0A2Z4FJK2_9DELT</name>
<keyword evidence="4" id="KW-0963">Cytoplasm</keyword>
<keyword evidence="6" id="KW-0479">Metal-binding</keyword>
<dbReference type="AlphaFoldDB" id="A0A2Z4FJK2"/>
<dbReference type="RefSeq" id="WP_111333128.1">
    <property type="nucleotide sequence ID" value="NZ_CP030032.1"/>
</dbReference>
<accession>A0A2Z4FJK2</accession>
<evidence type="ECO:0000256" key="2">
    <source>
        <dbReference type="ARBA" id="ARBA00007599"/>
    </source>
</evidence>
<keyword evidence="8" id="KW-0067">ATP-binding</keyword>
<sequence>MPEIPFDAFGLPEAPLLSLDLDDLDQTVRLGRALAEVFGEGVFIGLLGNLGAGKTTLVQAMVAQLSPGFEARSPTYTLLNHYETQPPMVHIDLYRLESYDDLESIGYWDYVEEPSAISCVEWLDRIPNAWPGEGILIELTRTDEARRARLWASERYRAMLAEDVAARLGMGAG</sequence>
<keyword evidence="5" id="KW-0819">tRNA processing</keyword>
<evidence type="ECO:0000256" key="6">
    <source>
        <dbReference type="ARBA" id="ARBA00022723"/>
    </source>
</evidence>
<dbReference type="Proteomes" id="UP000249799">
    <property type="component" value="Chromosome"/>
</dbReference>
<dbReference type="SUPFAM" id="SSF52540">
    <property type="entry name" value="P-loop containing nucleoside triphosphate hydrolases"/>
    <property type="match status" value="1"/>
</dbReference>
<keyword evidence="12" id="KW-1185">Reference proteome</keyword>
<dbReference type="Pfam" id="PF02367">
    <property type="entry name" value="TsaE"/>
    <property type="match status" value="1"/>
</dbReference>
<dbReference type="EMBL" id="CP030032">
    <property type="protein sequence ID" value="AWV88995.1"/>
    <property type="molecule type" value="Genomic_DNA"/>
</dbReference>
<evidence type="ECO:0000256" key="4">
    <source>
        <dbReference type="ARBA" id="ARBA00022490"/>
    </source>
</evidence>
<dbReference type="Gene3D" id="3.40.50.300">
    <property type="entry name" value="P-loop containing nucleotide triphosphate hydrolases"/>
    <property type="match status" value="1"/>
</dbReference>
<evidence type="ECO:0000256" key="1">
    <source>
        <dbReference type="ARBA" id="ARBA00004496"/>
    </source>
</evidence>
<dbReference type="NCBIfam" id="TIGR00150">
    <property type="entry name" value="T6A_YjeE"/>
    <property type="match status" value="1"/>
</dbReference>
<comment type="similarity">
    <text evidence="2">Belongs to the TsaE family.</text>
</comment>
<dbReference type="OrthoDB" id="9799110at2"/>
<evidence type="ECO:0000256" key="7">
    <source>
        <dbReference type="ARBA" id="ARBA00022741"/>
    </source>
</evidence>
<proteinExistence type="inferred from homology"/>
<keyword evidence="11" id="KW-0808">Transferase</keyword>
<dbReference type="InterPro" id="IPR027417">
    <property type="entry name" value="P-loop_NTPase"/>
</dbReference>
<dbReference type="KEGG" id="bsed:DN745_06430"/>
<evidence type="ECO:0000256" key="5">
    <source>
        <dbReference type="ARBA" id="ARBA00022694"/>
    </source>
</evidence>
<evidence type="ECO:0000256" key="3">
    <source>
        <dbReference type="ARBA" id="ARBA00019010"/>
    </source>
</evidence>
<dbReference type="GO" id="GO:0002949">
    <property type="term" value="P:tRNA threonylcarbamoyladenosine modification"/>
    <property type="evidence" value="ECO:0007669"/>
    <property type="project" value="InterPro"/>
</dbReference>
<reference evidence="11 12" key="1">
    <citation type="submission" date="2018-06" db="EMBL/GenBank/DDBJ databases">
        <title>Lujinxingia sediminis gen. nov. sp. nov., a new facultative anaerobic member of the class Deltaproteobacteria, and proposal of Lujinxingaceae fam. nov.</title>
        <authorList>
            <person name="Guo L.-Y."/>
            <person name="Li C.-M."/>
            <person name="Wang S."/>
            <person name="Du Z.-J."/>
        </authorList>
    </citation>
    <scope>NUCLEOTIDE SEQUENCE [LARGE SCALE GENOMIC DNA]</scope>
    <source>
        <strain evidence="11 12">FA350</strain>
    </source>
</reference>
<dbReference type="GO" id="GO:0046872">
    <property type="term" value="F:metal ion binding"/>
    <property type="evidence" value="ECO:0007669"/>
    <property type="project" value="UniProtKB-KW"/>
</dbReference>
<dbReference type="PANTHER" id="PTHR33540:SF2">
    <property type="entry name" value="TRNA THREONYLCARBAMOYLADENOSINE BIOSYNTHESIS PROTEIN TSAE"/>
    <property type="match status" value="1"/>
</dbReference>
<comment type="subcellular location">
    <subcellularLocation>
        <location evidence="1">Cytoplasm</location>
    </subcellularLocation>
</comment>
<evidence type="ECO:0000256" key="8">
    <source>
        <dbReference type="ARBA" id="ARBA00022840"/>
    </source>
</evidence>
<protein>
    <recommendedName>
        <fullName evidence="3">tRNA threonylcarbamoyladenosine biosynthesis protein TsaE</fullName>
    </recommendedName>
    <alternativeName>
        <fullName evidence="10">t(6)A37 threonylcarbamoyladenosine biosynthesis protein TsaE</fullName>
    </alternativeName>
</protein>
<keyword evidence="7" id="KW-0547">Nucleotide-binding</keyword>
<evidence type="ECO:0000313" key="11">
    <source>
        <dbReference type="EMBL" id="AWV88995.1"/>
    </source>
</evidence>
<evidence type="ECO:0000256" key="9">
    <source>
        <dbReference type="ARBA" id="ARBA00022842"/>
    </source>
</evidence>
<dbReference type="InterPro" id="IPR003442">
    <property type="entry name" value="T6A_TsaE"/>
</dbReference>
<evidence type="ECO:0000256" key="10">
    <source>
        <dbReference type="ARBA" id="ARBA00032441"/>
    </source>
</evidence>